<protein>
    <recommendedName>
        <fullName evidence="6">FAD-binding PCMH-type domain-containing protein</fullName>
    </recommendedName>
</protein>
<keyword evidence="5" id="KW-0732">Signal</keyword>
<accession>A0A9P9WV72</accession>
<keyword evidence="3" id="KW-0274">FAD</keyword>
<feature type="chain" id="PRO_5040258489" description="FAD-binding PCMH-type domain-containing protein" evidence="5">
    <location>
        <begin position="29"/>
        <end position="574"/>
    </location>
</feature>
<sequence length="574" mass="61799">MVIRPVPLVTRLLLTAVYPVLLSSLATAQTCYHLDGSTADGSQNGPCNFNATGETGSHTSCCSFKNGDARLVSRLCLDTASVQSSHLLWSSGCTNSTFQNAACPKLCTGGRFKNAYLQPCNDTAFCCNELDDDGTSGRVNDTQCFSAAFTLGKQQIVPASSASNGSPPANDICQPGASYTPSSAVIAGLTVEGAVLLSRSRSLRSLSPRTGSCAERFVPGSSRLLHLLTRKTSGSYGEPIVMHQQQFLYRPKPMEMGSDIAAQELETEPRPAKMRPAPCMIAACAWKSYVGADQRKGYLATARAENMDLWSQQHQVLLQVRARLRYNCRTPPPLAPPNAWPYVEDTTARSMAFAQVMEALQQALPDRTLPTTTLGGHDQSHNVKNYTVHPTSSEEVSRFIKVIKPLVLKGKTTFAIRDGAVFSPPGDKEARNDTIILDLSQMTGVSLRPDGIAAIGAGERWDNALENLGKSNVSTTSGRNGGRGIGKLALEAGLSFFSSSRGFVSDNVANYEVVLASGDIVHANAKDNPDLWASLKGGSNNFGIVTRYDMETFPQGPMWGGYVYYYPPKLPRSD</sequence>
<dbReference type="Proteomes" id="UP000829685">
    <property type="component" value="Unassembled WGS sequence"/>
</dbReference>
<reference evidence="7" key="1">
    <citation type="submission" date="2021-03" db="EMBL/GenBank/DDBJ databases">
        <title>Revisited historic fungal species revealed as producer of novel bioactive compounds through whole genome sequencing and comparative genomics.</title>
        <authorList>
            <person name="Vignolle G.A."/>
            <person name="Hochenegger N."/>
            <person name="Mach R.L."/>
            <person name="Mach-Aigner A.R."/>
            <person name="Javad Rahimi M."/>
            <person name="Salim K.A."/>
            <person name="Chan C.M."/>
            <person name="Lim L.B.L."/>
            <person name="Cai F."/>
            <person name="Druzhinina I.S."/>
            <person name="U'Ren J.M."/>
            <person name="Derntl C."/>
        </authorList>
    </citation>
    <scope>NUCLEOTIDE SEQUENCE</scope>
    <source>
        <strain evidence="7">TUCIM 5799</strain>
    </source>
</reference>
<evidence type="ECO:0000256" key="3">
    <source>
        <dbReference type="ARBA" id="ARBA00022827"/>
    </source>
</evidence>
<evidence type="ECO:0000256" key="5">
    <source>
        <dbReference type="SAM" id="SignalP"/>
    </source>
</evidence>
<comment type="similarity">
    <text evidence="1">Belongs to the oxygen-dependent FAD-linked oxidoreductase family.</text>
</comment>
<dbReference type="InterPro" id="IPR016169">
    <property type="entry name" value="FAD-bd_PCMH_sub2"/>
</dbReference>
<feature type="signal peptide" evidence="5">
    <location>
        <begin position="1"/>
        <end position="28"/>
    </location>
</feature>
<dbReference type="InterPro" id="IPR016166">
    <property type="entry name" value="FAD-bd_PCMH"/>
</dbReference>
<dbReference type="SUPFAM" id="SSF56176">
    <property type="entry name" value="FAD-binding/transporter-associated domain-like"/>
    <property type="match status" value="1"/>
</dbReference>
<feature type="domain" description="FAD-binding PCMH-type" evidence="6">
    <location>
        <begin position="379"/>
        <end position="555"/>
    </location>
</feature>
<keyword evidence="8" id="KW-1185">Reference proteome</keyword>
<organism evidence="7 8">
    <name type="scientific">Neoarthrinium moseri</name>
    <dbReference type="NCBI Taxonomy" id="1658444"/>
    <lineage>
        <taxon>Eukaryota</taxon>
        <taxon>Fungi</taxon>
        <taxon>Dikarya</taxon>
        <taxon>Ascomycota</taxon>
        <taxon>Pezizomycotina</taxon>
        <taxon>Sordariomycetes</taxon>
        <taxon>Xylariomycetidae</taxon>
        <taxon>Amphisphaeriales</taxon>
        <taxon>Apiosporaceae</taxon>
        <taxon>Neoarthrinium</taxon>
    </lineage>
</organism>
<evidence type="ECO:0000256" key="1">
    <source>
        <dbReference type="ARBA" id="ARBA00005466"/>
    </source>
</evidence>
<dbReference type="InterPro" id="IPR006094">
    <property type="entry name" value="Oxid_FAD_bind_N"/>
</dbReference>
<evidence type="ECO:0000313" key="8">
    <source>
        <dbReference type="Proteomes" id="UP000829685"/>
    </source>
</evidence>
<proteinExistence type="inferred from homology"/>
<dbReference type="InterPro" id="IPR050416">
    <property type="entry name" value="FAD-linked_Oxidoreductase"/>
</dbReference>
<evidence type="ECO:0000313" key="7">
    <source>
        <dbReference type="EMBL" id="KAI1879640.1"/>
    </source>
</evidence>
<comment type="caution">
    <text evidence="7">The sequence shown here is derived from an EMBL/GenBank/DDBJ whole genome shotgun (WGS) entry which is preliminary data.</text>
</comment>
<dbReference type="GO" id="GO:0016491">
    <property type="term" value="F:oxidoreductase activity"/>
    <property type="evidence" value="ECO:0007669"/>
    <property type="project" value="UniProtKB-KW"/>
</dbReference>
<dbReference type="PANTHER" id="PTHR42973:SF22">
    <property type="entry name" value="FAD-BINDING PCMH-TYPE DOMAIN-CONTAINING PROTEIN-RELATED"/>
    <property type="match status" value="1"/>
</dbReference>
<dbReference type="GO" id="GO:0071949">
    <property type="term" value="F:FAD binding"/>
    <property type="evidence" value="ECO:0007669"/>
    <property type="project" value="InterPro"/>
</dbReference>
<keyword evidence="4" id="KW-0560">Oxidoreductase</keyword>
<name>A0A9P9WV72_9PEZI</name>
<dbReference type="InterPro" id="IPR036318">
    <property type="entry name" value="FAD-bd_PCMH-like_sf"/>
</dbReference>
<gene>
    <name evidence="7" type="ORF">JX265_002594</name>
</gene>
<dbReference type="PANTHER" id="PTHR42973">
    <property type="entry name" value="BINDING OXIDOREDUCTASE, PUTATIVE (AFU_ORTHOLOGUE AFUA_1G17690)-RELATED"/>
    <property type="match status" value="1"/>
</dbReference>
<dbReference type="EMBL" id="JAFIMR010000004">
    <property type="protein sequence ID" value="KAI1879640.1"/>
    <property type="molecule type" value="Genomic_DNA"/>
</dbReference>
<evidence type="ECO:0000259" key="6">
    <source>
        <dbReference type="PROSITE" id="PS51387"/>
    </source>
</evidence>
<keyword evidence="2" id="KW-0285">Flavoprotein</keyword>
<dbReference type="Gene3D" id="3.30.465.10">
    <property type="match status" value="1"/>
</dbReference>
<evidence type="ECO:0000256" key="4">
    <source>
        <dbReference type="ARBA" id="ARBA00023002"/>
    </source>
</evidence>
<evidence type="ECO:0000256" key="2">
    <source>
        <dbReference type="ARBA" id="ARBA00022630"/>
    </source>
</evidence>
<dbReference type="PROSITE" id="PS51387">
    <property type="entry name" value="FAD_PCMH"/>
    <property type="match status" value="1"/>
</dbReference>
<dbReference type="AlphaFoldDB" id="A0A9P9WV72"/>
<dbReference type="Pfam" id="PF01565">
    <property type="entry name" value="FAD_binding_4"/>
    <property type="match status" value="1"/>
</dbReference>